<accession>A0AAT9LCU1</accession>
<dbReference type="InterPro" id="IPR008143">
    <property type="entry name" value="Ala_DH/PNT_CS2"/>
</dbReference>
<dbReference type="SUPFAM" id="SSF51735">
    <property type="entry name" value="NAD(P)-binding Rossmann-fold domains"/>
    <property type="match status" value="1"/>
</dbReference>
<evidence type="ECO:0000256" key="9">
    <source>
        <dbReference type="PIRSR" id="PIRSR000183-3"/>
    </source>
</evidence>
<dbReference type="GO" id="GO:0005886">
    <property type="term" value="C:plasma membrane"/>
    <property type="evidence" value="ECO:0007669"/>
    <property type="project" value="TreeGrafter"/>
</dbReference>
<dbReference type="GO" id="GO:0042853">
    <property type="term" value="P:L-alanine catabolic process"/>
    <property type="evidence" value="ECO:0007669"/>
    <property type="project" value="InterPro"/>
</dbReference>
<name>A0AAT9LCU1_9FIRM</name>
<evidence type="ECO:0000259" key="10">
    <source>
        <dbReference type="SMART" id="SM01002"/>
    </source>
</evidence>
<gene>
    <name evidence="12" type="primary">ald</name>
    <name evidence="12" type="ORF">IMF26_02185</name>
</gene>
<feature type="binding site" evidence="8">
    <location>
        <position position="75"/>
    </location>
    <ligand>
        <name>substrate</name>
    </ligand>
</feature>
<evidence type="ECO:0000256" key="4">
    <source>
        <dbReference type="ARBA" id="ARBA00023002"/>
    </source>
</evidence>
<dbReference type="Gene3D" id="3.40.50.720">
    <property type="entry name" value="NAD(P)-binding Rossmann-like Domain"/>
    <property type="match status" value="2"/>
</dbReference>
<sequence>MKIGVPKEIKPDENRVSLTPAGAKVLASAGHQVFIEKGAGLGSGFGDDAYVASGAKILPDAASVWSEADMIIKVKEPLPPEYPLMKKGQIIFTYLHLAPEPELTRALMEKGVHAIAYETVELPNKSLPLLTPMSEIAGRMSIQIGAHFLEKRYGGQGVLLGGVPGVPPAHVVIIGGGTVGTNAAKIAQGMGARVTILDVNLDRLRYLDDIFGSRVQTLASNEYNIAEAVKKADLLVGSVLVPGAKAPKLVKEEMVKAMKPGSVIVDVAIDQGGCIETMDHTTTHSNPTFMKHGVVHYSVPNIPGAVPRTSTLALTNATLPYAVLLAEKGFEGAVRSNPALAKGVNVTSGKITYKAVAVAHNLPYTPLEEVLK</sequence>
<evidence type="ECO:0000256" key="8">
    <source>
        <dbReference type="PIRSR" id="PIRSR000183-2"/>
    </source>
</evidence>
<feature type="active site" description="Proton donor/acceptor" evidence="7">
    <location>
        <position position="270"/>
    </location>
</feature>
<dbReference type="EMBL" id="CP062796">
    <property type="protein sequence ID" value="QUL98904.1"/>
    <property type="molecule type" value="Genomic_DNA"/>
</dbReference>
<keyword evidence="4 6" id="KW-0560">Oxidoreductase</keyword>
<feature type="binding site" evidence="9">
    <location>
        <position position="203"/>
    </location>
    <ligand>
        <name>NAD(+)</name>
        <dbReference type="ChEBI" id="CHEBI:57540"/>
    </ligand>
</feature>
<dbReference type="InterPro" id="IPR007886">
    <property type="entry name" value="AlaDH/PNT_N"/>
</dbReference>
<dbReference type="KEGG" id="fcz:IMF26_02185"/>
<evidence type="ECO:0000256" key="1">
    <source>
        <dbReference type="ARBA" id="ARBA00005206"/>
    </source>
</evidence>
<keyword evidence="5 6" id="KW-0520">NAD</keyword>
<evidence type="ECO:0000256" key="2">
    <source>
        <dbReference type="ARBA" id="ARBA00005689"/>
    </source>
</evidence>
<dbReference type="NCBIfam" id="TIGR00518">
    <property type="entry name" value="alaDH"/>
    <property type="match status" value="1"/>
</dbReference>
<feature type="binding site" evidence="9">
    <location>
        <position position="198"/>
    </location>
    <ligand>
        <name>NAD(+)</name>
        <dbReference type="ChEBI" id="CHEBI:57540"/>
    </ligand>
</feature>
<dbReference type="FunFam" id="3.40.50.720:FF:000049">
    <property type="entry name" value="Alanine dehydrogenase"/>
    <property type="match status" value="1"/>
</dbReference>
<dbReference type="PROSITE" id="PS00837">
    <property type="entry name" value="ALADH_PNT_2"/>
    <property type="match status" value="1"/>
</dbReference>
<dbReference type="InterPro" id="IPR036291">
    <property type="entry name" value="NAD(P)-bd_dom_sf"/>
</dbReference>
<dbReference type="SMART" id="SM01002">
    <property type="entry name" value="AlaDh_PNT_C"/>
    <property type="match status" value="1"/>
</dbReference>
<evidence type="ECO:0000256" key="6">
    <source>
        <dbReference type="PIRNR" id="PIRNR000183"/>
    </source>
</evidence>
<evidence type="ECO:0000256" key="3">
    <source>
        <dbReference type="ARBA" id="ARBA00012897"/>
    </source>
</evidence>
<comment type="pathway">
    <text evidence="1">Amino-acid degradation; L-alanine degradation via dehydrogenase pathway; NH(3) and pyruvate from L-alanine: step 1/1.</text>
</comment>
<evidence type="ECO:0000256" key="7">
    <source>
        <dbReference type="PIRSR" id="PIRSR000183-1"/>
    </source>
</evidence>
<evidence type="ECO:0000256" key="5">
    <source>
        <dbReference type="ARBA" id="ARBA00023027"/>
    </source>
</evidence>
<keyword evidence="9" id="KW-0547">Nucleotide-binding</keyword>
<dbReference type="PIRSF" id="PIRSF000183">
    <property type="entry name" value="Alanine_dh"/>
    <property type="match status" value="1"/>
</dbReference>
<feature type="binding site" evidence="8">
    <location>
        <position position="15"/>
    </location>
    <ligand>
        <name>substrate</name>
    </ligand>
</feature>
<reference evidence="12" key="2">
    <citation type="journal article" date="2023" name="Biology">
        <title>Prokaryotic Life Associated with Coal-Fire Gas Vents Revealed by Metagenomics.</title>
        <authorList>
            <person name="Kadnikov V.V."/>
            <person name="Mardanov A.V."/>
            <person name="Beletsky A.V."/>
            <person name="Karnachuk O.V."/>
            <person name="Ravin N.V."/>
        </authorList>
    </citation>
    <scope>NUCLEOTIDE SEQUENCE</scope>
    <source>
        <strain evidence="12">Bu02</strain>
    </source>
</reference>
<dbReference type="CDD" id="cd05305">
    <property type="entry name" value="L-AlaDH"/>
    <property type="match status" value="1"/>
</dbReference>
<comment type="catalytic activity">
    <reaction evidence="6">
        <text>L-alanine + NAD(+) + H2O = pyruvate + NH4(+) + NADH + H(+)</text>
        <dbReference type="Rhea" id="RHEA:18405"/>
        <dbReference type="ChEBI" id="CHEBI:15361"/>
        <dbReference type="ChEBI" id="CHEBI:15377"/>
        <dbReference type="ChEBI" id="CHEBI:15378"/>
        <dbReference type="ChEBI" id="CHEBI:28938"/>
        <dbReference type="ChEBI" id="CHEBI:57540"/>
        <dbReference type="ChEBI" id="CHEBI:57945"/>
        <dbReference type="ChEBI" id="CHEBI:57972"/>
        <dbReference type="EC" id="1.4.1.1"/>
    </reaction>
</comment>
<dbReference type="GO" id="GO:0000286">
    <property type="term" value="F:alanine dehydrogenase activity"/>
    <property type="evidence" value="ECO:0007669"/>
    <property type="project" value="UniProtKB-UniRule"/>
</dbReference>
<reference evidence="12" key="1">
    <citation type="submission" date="2020-10" db="EMBL/GenBank/DDBJ databases">
        <authorList>
            <person name="Kadnikov V."/>
            <person name="Beletsky A.V."/>
            <person name="Mardanov A.V."/>
            <person name="Karnachuk O.V."/>
            <person name="Ravin N.V."/>
        </authorList>
    </citation>
    <scope>NUCLEOTIDE SEQUENCE</scope>
    <source>
        <strain evidence="12">Bu02</strain>
    </source>
</reference>
<feature type="binding site" evidence="9">
    <location>
        <begin position="267"/>
        <end position="270"/>
    </location>
    <ligand>
        <name>NAD(+)</name>
        <dbReference type="ChEBI" id="CHEBI:57540"/>
    </ligand>
</feature>
<evidence type="ECO:0000259" key="11">
    <source>
        <dbReference type="SMART" id="SM01003"/>
    </source>
</evidence>
<dbReference type="GO" id="GO:0000166">
    <property type="term" value="F:nucleotide binding"/>
    <property type="evidence" value="ECO:0007669"/>
    <property type="project" value="UniProtKB-KW"/>
</dbReference>
<dbReference type="PANTHER" id="PTHR42795">
    <property type="entry name" value="ALANINE DEHYDROGENASE"/>
    <property type="match status" value="1"/>
</dbReference>
<feature type="binding site" evidence="9">
    <location>
        <position position="134"/>
    </location>
    <ligand>
        <name>NAD(+)</name>
        <dbReference type="ChEBI" id="CHEBI:57540"/>
    </ligand>
</feature>
<feature type="active site" description="Proton donor/acceptor" evidence="7">
    <location>
        <position position="96"/>
    </location>
</feature>
<dbReference type="Pfam" id="PF01262">
    <property type="entry name" value="AlaDh_PNT_C"/>
    <property type="match status" value="1"/>
</dbReference>
<feature type="binding site" evidence="9">
    <location>
        <position position="220"/>
    </location>
    <ligand>
        <name>NAD(+)</name>
        <dbReference type="ChEBI" id="CHEBI:57540"/>
    </ligand>
</feature>
<organism evidence="12">
    <name type="scientific">Candidatus Fermentithermobacillus carboniphilus</name>
    <dbReference type="NCBI Taxonomy" id="3085328"/>
    <lineage>
        <taxon>Bacteria</taxon>
        <taxon>Bacillati</taxon>
        <taxon>Bacillota</taxon>
        <taxon>Candidatus Fermentithermobacillia</taxon>
        <taxon>Candidatus Fermentithermobacillales</taxon>
        <taxon>Candidatus Fermentithermobacillaceae</taxon>
        <taxon>Candidatus Fermentithermobacillus</taxon>
    </lineage>
</organism>
<feature type="domain" description="Alanine dehydrogenase/pyridine nucleotide transhydrogenase NAD(H)-binding" evidence="10">
    <location>
        <begin position="149"/>
        <end position="298"/>
    </location>
</feature>
<dbReference type="AlphaFoldDB" id="A0AAT9LCU1"/>
<dbReference type="EC" id="1.4.1.1" evidence="3 6"/>
<dbReference type="SUPFAM" id="SSF52283">
    <property type="entry name" value="Formate/glycerate dehydrogenase catalytic domain-like"/>
    <property type="match status" value="1"/>
</dbReference>
<proteinExistence type="inferred from homology"/>
<feature type="domain" description="Alanine dehydrogenase/pyridine nucleotide transhydrogenase N-terminal" evidence="11">
    <location>
        <begin position="4"/>
        <end position="137"/>
    </location>
</feature>
<evidence type="ECO:0000313" key="12">
    <source>
        <dbReference type="EMBL" id="QUL98904.1"/>
    </source>
</evidence>
<dbReference type="PANTHER" id="PTHR42795:SF1">
    <property type="entry name" value="ALANINE DEHYDROGENASE"/>
    <property type="match status" value="1"/>
</dbReference>
<dbReference type="SMART" id="SM01003">
    <property type="entry name" value="AlaDh_PNT_N"/>
    <property type="match status" value="1"/>
</dbReference>
<protein>
    <recommendedName>
        <fullName evidence="3 6">Alanine dehydrogenase</fullName>
        <ecNumber evidence="3 6">1.4.1.1</ecNumber>
    </recommendedName>
</protein>
<dbReference type="Pfam" id="PF05222">
    <property type="entry name" value="AlaDh_PNT_N"/>
    <property type="match status" value="1"/>
</dbReference>
<dbReference type="InterPro" id="IPR007698">
    <property type="entry name" value="AlaDH/PNT_NAD(H)-bd"/>
</dbReference>
<comment type="similarity">
    <text evidence="2 6">Belongs to the AlaDH/PNT family.</text>
</comment>
<feature type="binding site" evidence="9">
    <location>
        <begin position="239"/>
        <end position="240"/>
    </location>
    <ligand>
        <name>NAD(+)</name>
        <dbReference type="ChEBI" id="CHEBI:57540"/>
    </ligand>
</feature>
<dbReference type="InterPro" id="IPR008141">
    <property type="entry name" value="Ala_DH"/>
</dbReference>